<dbReference type="NCBIfam" id="NF010167">
    <property type="entry name" value="PRK13648.1"/>
    <property type="match status" value="2"/>
</dbReference>
<evidence type="ECO:0000256" key="8">
    <source>
        <dbReference type="ARBA" id="ARBA00023136"/>
    </source>
</evidence>
<dbReference type="PROSITE" id="PS00211">
    <property type="entry name" value="ABC_TRANSPORTER_1"/>
    <property type="match status" value="1"/>
</dbReference>
<protein>
    <submittedName>
        <fullName evidence="10">Cobalt ABC transporter ATP-binding protein</fullName>
    </submittedName>
</protein>
<dbReference type="GO" id="GO:0042626">
    <property type="term" value="F:ATPase-coupled transmembrane transporter activity"/>
    <property type="evidence" value="ECO:0007669"/>
    <property type="project" value="TreeGrafter"/>
</dbReference>
<gene>
    <name evidence="10" type="ORF">SE15_07375</name>
</gene>
<dbReference type="InterPro" id="IPR003593">
    <property type="entry name" value="AAA+_ATPase"/>
</dbReference>
<dbReference type="SMART" id="SM00382">
    <property type="entry name" value="AAA"/>
    <property type="match status" value="2"/>
</dbReference>
<dbReference type="InterPro" id="IPR015856">
    <property type="entry name" value="ABC_transpr_CbiO/EcfA_su"/>
</dbReference>
<feature type="domain" description="ABC transporter" evidence="9">
    <location>
        <begin position="8"/>
        <end position="247"/>
    </location>
</feature>
<dbReference type="GO" id="GO:0005524">
    <property type="term" value="F:ATP binding"/>
    <property type="evidence" value="ECO:0007669"/>
    <property type="project" value="UniProtKB-KW"/>
</dbReference>
<keyword evidence="8" id="KW-0472">Membrane</keyword>
<dbReference type="PANTHER" id="PTHR43553:SF24">
    <property type="entry name" value="ENERGY-COUPLING FACTOR TRANSPORTER ATP-BINDING PROTEIN ECFA1"/>
    <property type="match status" value="1"/>
</dbReference>
<keyword evidence="3" id="KW-0813">Transport</keyword>
<evidence type="ECO:0000256" key="7">
    <source>
        <dbReference type="ARBA" id="ARBA00022967"/>
    </source>
</evidence>
<dbReference type="InterPro" id="IPR050095">
    <property type="entry name" value="ECF_ABC_transporter_ATP-bd"/>
</dbReference>
<sequence length="570" mass="63982">MAMEQPIISIKGLTYRYRGQKRNAIEHVSLDVMPGEFVAIMGASEAGKSTLAACINGLVPHFFRGKFSGEVRVCGKDTRTSRVAEMAEVAGMVFQDFEAQLFSTNVELEVAFGLENFNVPRDEIARRVDEALRFVGLENLKRRSPATLSGGQKQKLAIASVLAMYPKVLVMDEPTTDLDPISKAGVFEIANHLRQRDDLTLLVVEHETEEVLEAQKILLLDEGKPIRYAPAHEVLRDVDLLEQHGVMPLGVTKYFHRMGGNSDTPLTINDGIQRFREEQWQLSDSVYQSLQQQDRTRELRYGAPLIRCENLQFAYPNGTQALKGIDLEIRRGEMVAIVGQNGSGKTTLVKHFNGLLMPTGGQIWVDGRTTREQGVFELGHKVGYVFQNPDHQIFSNTVYDEVAFTLRLRKVDEKTIRQAVTEALEAVGLAGYENADPFSLTKSGRQRVAVASVLAAKPEILILDEPTTGLDYNEQRSMMNLVRRLNENGSTIIFVTHHMWVVAEYAHRVYVMKDGQIYLQGTAREVFSHDQELVDAYLRPPMHVTFANRLGKTLLTVDELIACTETTSRE</sequence>
<dbReference type="Gene3D" id="3.40.50.300">
    <property type="entry name" value="P-loop containing nucleotide triphosphate hydrolases"/>
    <property type="match status" value="2"/>
</dbReference>
<dbReference type="PROSITE" id="PS50893">
    <property type="entry name" value="ABC_TRANSPORTER_2"/>
    <property type="match status" value="2"/>
</dbReference>
<feature type="domain" description="ABC transporter" evidence="9">
    <location>
        <begin position="306"/>
        <end position="539"/>
    </location>
</feature>
<evidence type="ECO:0000256" key="1">
    <source>
        <dbReference type="ARBA" id="ARBA00004236"/>
    </source>
</evidence>
<evidence type="ECO:0000256" key="2">
    <source>
        <dbReference type="ARBA" id="ARBA00005417"/>
    </source>
</evidence>
<dbReference type="SUPFAM" id="SSF52540">
    <property type="entry name" value="P-loop containing nucleoside triphosphate hydrolases"/>
    <property type="match status" value="2"/>
</dbReference>
<dbReference type="RefSeq" id="WP_054521476.1">
    <property type="nucleotide sequence ID" value="NZ_LGKO01000004.1"/>
</dbReference>
<dbReference type="InterPro" id="IPR027417">
    <property type="entry name" value="P-loop_NTPase"/>
</dbReference>
<keyword evidence="6 10" id="KW-0067">ATP-binding</keyword>
<name>A0A0P6Y255_9CHLR</name>
<dbReference type="GO" id="GO:0016887">
    <property type="term" value="F:ATP hydrolysis activity"/>
    <property type="evidence" value="ECO:0007669"/>
    <property type="project" value="InterPro"/>
</dbReference>
<dbReference type="InterPro" id="IPR017871">
    <property type="entry name" value="ABC_transporter-like_CS"/>
</dbReference>
<keyword evidence="11" id="KW-1185">Reference proteome</keyword>
<dbReference type="FunFam" id="3.40.50.300:FF:000224">
    <property type="entry name" value="Energy-coupling factor transporter ATP-binding protein EcfA"/>
    <property type="match status" value="2"/>
</dbReference>
<dbReference type="CDD" id="cd03225">
    <property type="entry name" value="ABC_cobalt_CbiO_domain1"/>
    <property type="match status" value="2"/>
</dbReference>
<accession>A0A0P6Y255</accession>
<evidence type="ECO:0000256" key="4">
    <source>
        <dbReference type="ARBA" id="ARBA00022475"/>
    </source>
</evidence>
<comment type="caution">
    <text evidence="10">The sequence shown here is derived from an EMBL/GenBank/DDBJ whole genome shotgun (WGS) entry which is preliminary data.</text>
</comment>
<keyword evidence="5" id="KW-0547">Nucleotide-binding</keyword>
<dbReference type="Pfam" id="PF00005">
    <property type="entry name" value="ABC_tran"/>
    <property type="match status" value="2"/>
</dbReference>
<proteinExistence type="inferred from homology"/>
<dbReference type="STRING" id="869279.SE15_07375"/>
<evidence type="ECO:0000256" key="5">
    <source>
        <dbReference type="ARBA" id="ARBA00022741"/>
    </source>
</evidence>
<comment type="similarity">
    <text evidence="2">Belongs to the ABC transporter superfamily.</text>
</comment>
<keyword evidence="4" id="KW-1003">Cell membrane</keyword>
<evidence type="ECO:0000313" key="10">
    <source>
        <dbReference type="EMBL" id="KPL83096.1"/>
    </source>
</evidence>
<evidence type="ECO:0000313" key="11">
    <source>
        <dbReference type="Proteomes" id="UP000050544"/>
    </source>
</evidence>
<evidence type="ECO:0000256" key="3">
    <source>
        <dbReference type="ARBA" id="ARBA00022448"/>
    </source>
</evidence>
<dbReference type="InterPro" id="IPR003439">
    <property type="entry name" value="ABC_transporter-like_ATP-bd"/>
</dbReference>
<evidence type="ECO:0000259" key="9">
    <source>
        <dbReference type="PROSITE" id="PS50893"/>
    </source>
</evidence>
<comment type="subcellular location">
    <subcellularLocation>
        <location evidence="1">Cell membrane</location>
    </subcellularLocation>
</comment>
<dbReference type="EMBL" id="LGKO01000004">
    <property type="protein sequence ID" value="KPL83096.1"/>
    <property type="molecule type" value="Genomic_DNA"/>
</dbReference>
<keyword evidence="7" id="KW-1278">Translocase</keyword>
<dbReference type="PANTHER" id="PTHR43553">
    <property type="entry name" value="HEAVY METAL TRANSPORTER"/>
    <property type="match status" value="1"/>
</dbReference>
<evidence type="ECO:0000256" key="6">
    <source>
        <dbReference type="ARBA" id="ARBA00022840"/>
    </source>
</evidence>
<dbReference type="GO" id="GO:0043190">
    <property type="term" value="C:ATP-binding cassette (ABC) transporter complex"/>
    <property type="evidence" value="ECO:0007669"/>
    <property type="project" value="TreeGrafter"/>
</dbReference>
<reference evidence="10 11" key="1">
    <citation type="submission" date="2015-07" db="EMBL/GenBank/DDBJ databases">
        <title>Whole genome sequence of Thermanaerothrix daxensis DSM 23592.</title>
        <authorList>
            <person name="Hemp J."/>
            <person name="Ward L.M."/>
            <person name="Pace L.A."/>
            <person name="Fischer W.W."/>
        </authorList>
    </citation>
    <scope>NUCLEOTIDE SEQUENCE [LARGE SCALE GENOMIC DNA]</scope>
    <source>
        <strain evidence="10 11">GNS-1</strain>
    </source>
</reference>
<dbReference type="PATRIC" id="fig|869279.4.peg.2207"/>
<organism evidence="10 11">
    <name type="scientific">Thermanaerothrix daxensis</name>
    <dbReference type="NCBI Taxonomy" id="869279"/>
    <lineage>
        <taxon>Bacteria</taxon>
        <taxon>Bacillati</taxon>
        <taxon>Chloroflexota</taxon>
        <taxon>Anaerolineae</taxon>
        <taxon>Anaerolineales</taxon>
        <taxon>Anaerolineaceae</taxon>
        <taxon>Thermanaerothrix</taxon>
    </lineage>
</organism>
<dbReference type="Proteomes" id="UP000050544">
    <property type="component" value="Unassembled WGS sequence"/>
</dbReference>
<dbReference type="AlphaFoldDB" id="A0A0P6Y255"/>